<proteinExistence type="predicted"/>
<evidence type="ECO:0000256" key="1">
    <source>
        <dbReference type="SAM" id="MobiDB-lite"/>
    </source>
</evidence>
<organism evidence="2 3">
    <name type="scientific">Clavelina lepadiformis</name>
    <name type="common">Light-bulb sea squirt</name>
    <name type="synonym">Ascidia lepadiformis</name>
    <dbReference type="NCBI Taxonomy" id="159417"/>
    <lineage>
        <taxon>Eukaryota</taxon>
        <taxon>Metazoa</taxon>
        <taxon>Chordata</taxon>
        <taxon>Tunicata</taxon>
        <taxon>Ascidiacea</taxon>
        <taxon>Aplousobranchia</taxon>
        <taxon>Clavelinidae</taxon>
        <taxon>Clavelina</taxon>
    </lineage>
</organism>
<dbReference type="Proteomes" id="UP001642483">
    <property type="component" value="Unassembled WGS sequence"/>
</dbReference>
<name>A0ABP0GAX5_CLALP</name>
<reference evidence="2 3" key="1">
    <citation type="submission" date="2024-02" db="EMBL/GenBank/DDBJ databases">
        <authorList>
            <person name="Daric V."/>
            <person name="Darras S."/>
        </authorList>
    </citation>
    <scope>NUCLEOTIDE SEQUENCE [LARGE SCALE GENOMIC DNA]</scope>
</reference>
<gene>
    <name evidence="2" type="ORF">CVLEPA_LOCUS20035</name>
</gene>
<evidence type="ECO:0000313" key="3">
    <source>
        <dbReference type="Proteomes" id="UP001642483"/>
    </source>
</evidence>
<protein>
    <submittedName>
        <fullName evidence="2">Uncharacterized protein</fullName>
    </submittedName>
</protein>
<evidence type="ECO:0000313" key="2">
    <source>
        <dbReference type="EMBL" id="CAK8687991.1"/>
    </source>
</evidence>
<comment type="caution">
    <text evidence="2">The sequence shown here is derived from an EMBL/GenBank/DDBJ whole genome shotgun (WGS) entry which is preliminary data.</text>
</comment>
<accession>A0ABP0GAX5</accession>
<dbReference type="EMBL" id="CAWYQH010000107">
    <property type="protein sequence ID" value="CAK8687991.1"/>
    <property type="molecule type" value="Genomic_DNA"/>
</dbReference>
<keyword evidence="3" id="KW-1185">Reference proteome</keyword>
<feature type="compositionally biased region" description="Polar residues" evidence="1">
    <location>
        <begin position="73"/>
        <end position="92"/>
    </location>
</feature>
<feature type="region of interest" description="Disordered" evidence="1">
    <location>
        <begin position="73"/>
        <end position="94"/>
    </location>
</feature>
<sequence>MLFSHTNNFFSCIFPKNQPKSLNFEPNQNVNFSLNLHSAHAITTANIHNLRSRAHWTGTIDTFSIVTSCMRPSSQSPGYRFKTAQNGTTGPSDPSIPGCSESFIIIILVETATTLCTAKKYVCF</sequence>